<dbReference type="EMBL" id="CP044016">
    <property type="protein sequence ID" value="QES87398.1"/>
    <property type="molecule type" value="Genomic_DNA"/>
</dbReference>
<dbReference type="KEGG" id="arac:E0W69_001550"/>
<dbReference type="Proteomes" id="UP000292424">
    <property type="component" value="Chromosome"/>
</dbReference>
<evidence type="ECO:0000256" key="1">
    <source>
        <dbReference type="SAM" id="Phobius"/>
    </source>
</evidence>
<keyword evidence="1" id="KW-0812">Transmembrane</keyword>
<keyword evidence="1" id="KW-1133">Transmembrane helix</keyword>
<dbReference type="OrthoDB" id="157646at2"/>
<feature type="transmembrane region" description="Helical" evidence="1">
    <location>
        <begin position="51"/>
        <end position="71"/>
    </location>
</feature>
<evidence type="ECO:0008006" key="4">
    <source>
        <dbReference type="Google" id="ProtNLM"/>
    </source>
</evidence>
<name>A0A5P2FYD6_9BACT</name>
<protein>
    <recommendedName>
        <fullName evidence="4">DUF5808 domain-containing protein</fullName>
    </recommendedName>
</protein>
<dbReference type="RefSeq" id="WP_131328275.1">
    <property type="nucleotide sequence ID" value="NZ_CP044016.1"/>
</dbReference>
<gene>
    <name evidence="2" type="ORF">E0W69_001550</name>
</gene>
<sequence length="75" mass="9163">MENLYDDSDNDRKYWKWGLFYYNKYDKQLLPKRHPFLMGWYSVNFANPKSILVYFGLILFFILITFISFSISSKN</sequence>
<organism evidence="2 3">
    <name type="scientific">Rhizosphaericola mali</name>
    <dbReference type="NCBI Taxonomy" id="2545455"/>
    <lineage>
        <taxon>Bacteria</taxon>
        <taxon>Pseudomonadati</taxon>
        <taxon>Bacteroidota</taxon>
        <taxon>Chitinophagia</taxon>
        <taxon>Chitinophagales</taxon>
        <taxon>Chitinophagaceae</taxon>
        <taxon>Rhizosphaericola</taxon>
    </lineage>
</organism>
<proteinExistence type="predicted"/>
<evidence type="ECO:0000313" key="2">
    <source>
        <dbReference type="EMBL" id="QES87398.1"/>
    </source>
</evidence>
<evidence type="ECO:0000313" key="3">
    <source>
        <dbReference type="Proteomes" id="UP000292424"/>
    </source>
</evidence>
<dbReference type="AlphaFoldDB" id="A0A5P2FYD6"/>
<accession>A0A5P2FYD6</accession>
<keyword evidence="1" id="KW-0472">Membrane</keyword>
<keyword evidence="3" id="KW-1185">Reference proteome</keyword>
<reference evidence="2 3" key="1">
    <citation type="submission" date="2019-09" db="EMBL/GenBank/DDBJ databases">
        <title>Complete genome sequence of Arachidicoccus sp. B3-10 isolated from apple orchard soil.</title>
        <authorList>
            <person name="Kim H.S."/>
            <person name="Han K.-I."/>
            <person name="Suh M.K."/>
            <person name="Lee K.C."/>
            <person name="Eom M.K."/>
            <person name="Kim J.-S."/>
            <person name="Kang S.W."/>
            <person name="Sin Y."/>
            <person name="Lee J.-S."/>
        </authorList>
    </citation>
    <scope>NUCLEOTIDE SEQUENCE [LARGE SCALE GENOMIC DNA]</scope>
    <source>
        <strain evidence="2 3">B3-10</strain>
    </source>
</reference>